<gene>
    <name evidence="1" type="ORF">CARG_09220</name>
</gene>
<protein>
    <recommendedName>
        <fullName evidence="3">Esterase</fullName>
    </recommendedName>
</protein>
<dbReference type="HOGENOM" id="CLU_026624_3_1_11"/>
<reference evidence="1 2" key="1">
    <citation type="journal article" date="2013" name="Genome Announc.">
        <title>Whole-Genome Sequence of the Clinical Strain Corynebacterium argentoratense DSM 44202, Isolated from a Human Throat Specimen.</title>
        <authorList>
            <person name="Bomholt C."/>
            <person name="Glaub A."/>
            <person name="Gravermann K."/>
            <person name="Albersmeier A."/>
            <person name="Brinkrolf K."/>
            <person name="Ruckert C."/>
            <person name="Tauch A."/>
        </authorList>
    </citation>
    <scope>NUCLEOTIDE SEQUENCE [LARGE SCALE GENOMIC DNA]</scope>
    <source>
        <strain evidence="1">DSM 44202</strain>
    </source>
</reference>
<dbReference type="PANTHER" id="PTHR48098">
    <property type="entry name" value="ENTEROCHELIN ESTERASE-RELATED"/>
    <property type="match status" value="1"/>
</dbReference>
<evidence type="ECO:0000313" key="2">
    <source>
        <dbReference type="Proteomes" id="UP000016943"/>
    </source>
</evidence>
<dbReference type="PANTHER" id="PTHR48098:SF1">
    <property type="entry name" value="DIACYLGLYCEROL ACYLTRANSFERASE_MYCOLYLTRANSFERASE AG85A"/>
    <property type="match status" value="1"/>
</dbReference>
<name>U3GWL0_9CORY</name>
<evidence type="ECO:0000313" key="1">
    <source>
        <dbReference type="EMBL" id="AGU15940.1"/>
    </source>
</evidence>
<dbReference type="Pfam" id="PF00756">
    <property type="entry name" value="Esterase"/>
    <property type="match status" value="1"/>
</dbReference>
<dbReference type="AlphaFoldDB" id="U3GWL0"/>
<accession>U3GWL0</accession>
<dbReference type="eggNOG" id="COG0627">
    <property type="taxonomic scope" value="Bacteria"/>
</dbReference>
<evidence type="ECO:0008006" key="3">
    <source>
        <dbReference type="Google" id="ProtNLM"/>
    </source>
</evidence>
<dbReference type="SUPFAM" id="SSF53474">
    <property type="entry name" value="alpha/beta-Hydrolases"/>
    <property type="match status" value="1"/>
</dbReference>
<proteinExistence type="predicted"/>
<keyword evidence="2" id="KW-1185">Reference proteome</keyword>
<dbReference type="InterPro" id="IPR000801">
    <property type="entry name" value="Esterase-like"/>
</dbReference>
<dbReference type="KEGG" id="caz:CARG_09220"/>
<dbReference type="STRING" id="1348662.CARG_09220"/>
<organism evidence="1 2">
    <name type="scientific">Corynebacterium argentoratense DSM 44202</name>
    <dbReference type="NCBI Taxonomy" id="1348662"/>
    <lineage>
        <taxon>Bacteria</taxon>
        <taxon>Bacillati</taxon>
        <taxon>Actinomycetota</taxon>
        <taxon>Actinomycetes</taxon>
        <taxon>Mycobacteriales</taxon>
        <taxon>Corynebacteriaceae</taxon>
        <taxon>Corynebacterium</taxon>
    </lineage>
</organism>
<dbReference type="RefSeq" id="WP_021012336.1">
    <property type="nucleotide sequence ID" value="NC_022198.1"/>
</dbReference>
<dbReference type="Proteomes" id="UP000016943">
    <property type="component" value="Chromosome"/>
</dbReference>
<dbReference type="EMBL" id="CP006365">
    <property type="protein sequence ID" value="AGU15940.1"/>
    <property type="molecule type" value="Genomic_DNA"/>
</dbReference>
<dbReference type="InterPro" id="IPR029058">
    <property type="entry name" value="AB_hydrolase_fold"/>
</dbReference>
<dbReference type="GO" id="GO:0016747">
    <property type="term" value="F:acyltransferase activity, transferring groups other than amino-acyl groups"/>
    <property type="evidence" value="ECO:0007669"/>
    <property type="project" value="TreeGrafter"/>
</dbReference>
<sequence length="358" mass="38890">MTTRHTARTGLLGTLRGIKSSAKSISRKVAATVVAAATVCSIGMVGTGTAHAGNRDWLRPDNTGSCDWDPVGFWVQRCDVWSPAMGRNIPVQIQPAGRGGNAGLYLLDGMRATDYYNAWTHDANAPAAYVDHNITLVMPIGGAGSFYADWDAPANLSSMSSAPVIYKWETFLTSELPAYLQQHFGVDPHNNSIAGLSMGGTSAISLAGNHPDQFRQAMSWSGYLTTTMPGMQTLLRLALLDTGGFNVSAMYGILINPRRFHDDPFWATGGLRNTDVYISAATGLWGPQDAGIPTMQKINGSVLEALSLETTLVWEAKARAEGINVTNHYRPNGVHAWNQWNDELYLTRERVLNVMNAW</sequence>
<dbReference type="InterPro" id="IPR050583">
    <property type="entry name" value="Mycobacterial_A85_antigen"/>
</dbReference>
<dbReference type="PATRIC" id="fig|1348662.3.peg.1820"/>
<dbReference type="Gene3D" id="3.40.50.1820">
    <property type="entry name" value="alpha/beta hydrolase"/>
    <property type="match status" value="1"/>
</dbReference>
<dbReference type="GeneID" id="78250572"/>
<dbReference type="OrthoDB" id="4366784at2"/>